<dbReference type="InterPro" id="IPR036872">
    <property type="entry name" value="CH_dom_sf"/>
</dbReference>
<dbReference type="AlphaFoldDB" id="A0A212CWP7"/>
<keyword evidence="2" id="KW-1185">Reference proteome</keyword>
<reference evidence="1 2" key="1">
    <citation type="journal article" date="2018" name="Mol. Genet. Genomics">
        <title>The red deer Cervus elaphus genome CerEla1.0: sequencing, annotating, genes, and chromosomes.</title>
        <authorList>
            <person name="Bana N.A."/>
            <person name="Nyiri A."/>
            <person name="Nagy J."/>
            <person name="Frank K."/>
            <person name="Nagy T."/>
            <person name="Steger V."/>
            <person name="Schiller M."/>
            <person name="Lakatos P."/>
            <person name="Sugar L."/>
            <person name="Horn P."/>
            <person name="Barta E."/>
            <person name="Orosz L."/>
        </authorList>
    </citation>
    <scope>NUCLEOTIDE SEQUENCE [LARGE SCALE GENOMIC DNA]</scope>
    <source>
        <strain evidence="1">Hungarian</strain>
    </source>
</reference>
<dbReference type="OrthoDB" id="10254988at2759"/>
<feature type="non-terminal residue" evidence="1">
    <location>
        <position position="1"/>
    </location>
</feature>
<sequence length="75" mass="8921">CQKKEEFIERIQGLDFDTKAAVAAHIQEVTHNQENVFDLQWMEVTDMSQEEIEPLLKNMVLHLKRLIDERDEHSE</sequence>
<name>A0A212CWP7_CEREH</name>
<dbReference type="GO" id="GO:0031122">
    <property type="term" value="P:cytoplasmic microtubule organization"/>
    <property type="evidence" value="ECO:0007669"/>
    <property type="project" value="TreeGrafter"/>
</dbReference>
<gene>
    <name evidence="1" type="ORF">Celaphus_00005598</name>
</gene>
<evidence type="ECO:0000313" key="2">
    <source>
        <dbReference type="Proteomes" id="UP000242450"/>
    </source>
</evidence>
<accession>A0A212CWP7</accession>
<feature type="non-terminal residue" evidence="1">
    <location>
        <position position="75"/>
    </location>
</feature>
<dbReference type="GO" id="GO:0005737">
    <property type="term" value="C:cytoplasm"/>
    <property type="evidence" value="ECO:0007669"/>
    <property type="project" value="TreeGrafter"/>
</dbReference>
<dbReference type="PANTHER" id="PTHR18947">
    <property type="entry name" value="HOOK PROTEINS"/>
    <property type="match status" value="1"/>
</dbReference>
<proteinExistence type="predicted"/>
<comment type="caution">
    <text evidence="1">The sequence shown here is derived from an EMBL/GenBank/DDBJ whole genome shotgun (WGS) entry which is preliminary data.</text>
</comment>
<dbReference type="SUPFAM" id="SSF116907">
    <property type="entry name" value="Hook domain"/>
    <property type="match status" value="1"/>
</dbReference>
<dbReference type="EMBL" id="MKHE01000011">
    <property type="protein sequence ID" value="OWK10396.1"/>
    <property type="molecule type" value="Genomic_DNA"/>
</dbReference>
<dbReference type="Proteomes" id="UP000242450">
    <property type="component" value="Chromosome 11"/>
</dbReference>
<evidence type="ECO:0000313" key="1">
    <source>
        <dbReference type="EMBL" id="OWK10396.1"/>
    </source>
</evidence>
<dbReference type="GO" id="GO:0005813">
    <property type="term" value="C:centrosome"/>
    <property type="evidence" value="ECO:0007669"/>
    <property type="project" value="TreeGrafter"/>
</dbReference>
<dbReference type="GO" id="GO:0030705">
    <property type="term" value="P:cytoskeleton-dependent intracellular transport"/>
    <property type="evidence" value="ECO:0007669"/>
    <property type="project" value="TreeGrafter"/>
</dbReference>
<organism evidence="1 2">
    <name type="scientific">Cervus elaphus hippelaphus</name>
    <name type="common">European red deer</name>
    <dbReference type="NCBI Taxonomy" id="46360"/>
    <lineage>
        <taxon>Eukaryota</taxon>
        <taxon>Metazoa</taxon>
        <taxon>Chordata</taxon>
        <taxon>Craniata</taxon>
        <taxon>Vertebrata</taxon>
        <taxon>Euteleostomi</taxon>
        <taxon>Mammalia</taxon>
        <taxon>Eutheria</taxon>
        <taxon>Laurasiatheria</taxon>
        <taxon>Artiodactyla</taxon>
        <taxon>Ruminantia</taxon>
        <taxon>Pecora</taxon>
        <taxon>Cervidae</taxon>
        <taxon>Cervinae</taxon>
        <taxon>Cervus</taxon>
    </lineage>
</organism>
<dbReference type="GO" id="GO:0051959">
    <property type="term" value="F:dynein light intermediate chain binding"/>
    <property type="evidence" value="ECO:0007669"/>
    <property type="project" value="TreeGrafter"/>
</dbReference>
<dbReference type="PANTHER" id="PTHR18947:SF30">
    <property type="entry name" value="GIRDIN"/>
    <property type="match status" value="1"/>
</dbReference>
<dbReference type="GO" id="GO:0008017">
    <property type="term" value="F:microtubule binding"/>
    <property type="evidence" value="ECO:0007669"/>
    <property type="project" value="TreeGrafter"/>
</dbReference>
<dbReference type="Gene3D" id="1.10.418.10">
    <property type="entry name" value="Calponin-like domain"/>
    <property type="match status" value="1"/>
</dbReference>
<protein>
    <submittedName>
        <fullName evidence="1">CCDC88A</fullName>
    </submittedName>
</protein>